<evidence type="ECO:0000256" key="1">
    <source>
        <dbReference type="SAM" id="MobiDB-lite"/>
    </source>
</evidence>
<feature type="signal peptide" evidence="2">
    <location>
        <begin position="1"/>
        <end position="20"/>
    </location>
</feature>
<protein>
    <recommendedName>
        <fullName evidence="5">Lipoprotein</fullName>
    </recommendedName>
</protein>
<keyword evidence="4" id="KW-1185">Reference proteome</keyword>
<dbReference type="RefSeq" id="WP_137811807.1">
    <property type="nucleotide sequence ID" value="NZ_BJFL01000001.1"/>
</dbReference>
<evidence type="ECO:0000313" key="3">
    <source>
        <dbReference type="EMBL" id="GDY28604.1"/>
    </source>
</evidence>
<keyword evidence="2" id="KW-0732">Signal</keyword>
<gene>
    <name evidence="3" type="ORF">GTS_02370</name>
</gene>
<dbReference type="EMBL" id="BJFL01000001">
    <property type="protein sequence ID" value="GDY28604.1"/>
    <property type="molecule type" value="Genomic_DNA"/>
</dbReference>
<dbReference type="PROSITE" id="PS51257">
    <property type="entry name" value="PROKAR_LIPOPROTEIN"/>
    <property type="match status" value="1"/>
</dbReference>
<evidence type="ECO:0008006" key="5">
    <source>
        <dbReference type="Google" id="ProtNLM"/>
    </source>
</evidence>
<feature type="compositionally biased region" description="Low complexity" evidence="1">
    <location>
        <begin position="35"/>
        <end position="48"/>
    </location>
</feature>
<feature type="region of interest" description="Disordered" evidence="1">
    <location>
        <begin position="26"/>
        <end position="48"/>
    </location>
</feature>
<evidence type="ECO:0000313" key="4">
    <source>
        <dbReference type="Proteomes" id="UP000298860"/>
    </source>
</evidence>
<proteinExistence type="predicted"/>
<organism evidence="3 4">
    <name type="scientific">Gandjariella thermophila</name>
    <dbReference type="NCBI Taxonomy" id="1931992"/>
    <lineage>
        <taxon>Bacteria</taxon>
        <taxon>Bacillati</taxon>
        <taxon>Actinomycetota</taxon>
        <taxon>Actinomycetes</taxon>
        <taxon>Pseudonocardiales</taxon>
        <taxon>Pseudonocardiaceae</taxon>
        <taxon>Gandjariella</taxon>
    </lineage>
</organism>
<accession>A0A4D4IZS4</accession>
<evidence type="ECO:0000256" key="2">
    <source>
        <dbReference type="SAM" id="SignalP"/>
    </source>
</evidence>
<dbReference type="AlphaFoldDB" id="A0A4D4IZS4"/>
<sequence>MRRFSAALGWLALLPTAATGCGAAATDVRPRSEPTGGSSSTATATADRTTAENLTFTGAVSGTMRKATAGSVYTCLITPGKALLVGPITGDVDGRNYDVQFKMVFGYHGAGSYLLAPDPHSGGAVNNIILQVSPTGQDDLYSVASAGTLTVDGERTGTMDVTLAGKLGQIHLSGSWTCPPDS</sequence>
<reference evidence="4" key="1">
    <citation type="submission" date="2019-04" db="EMBL/GenBank/DDBJ databases">
        <title>Draft genome sequence of Pseudonocardiaceae bacterium SL3-2-4.</title>
        <authorList>
            <person name="Ningsih F."/>
            <person name="Yokota A."/>
            <person name="Sakai Y."/>
            <person name="Nanatani K."/>
            <person name="Yabe S."/>
            <person name="Oetari A."/>
            <person name="Sjamsuridzal W."/>
        </authorList>
    </citation>
    <scope>NUCLEOTIDE SEQUENCE [LARGE SCALE GENOMIC DNA]</scope>
    <source>
        <strain evidence="4">SL3-2-4</strain>
    </source>
</reference>
<comment type="caution">
    <text evidence="3">The sequence shown here is derived from an EMBL/GenBank/DDBJ whole genome shotgun (WGS) entry which is preliminary data.</text>
</comment>
<feature type="chain" id="PRO_5038358131" description="Lipoprotein" evidence="2">
    <location>
        <begin position="21"/>
        <end position="182"/>
    </location>
</feature>
<dbReference type="Proteomes" id="UP000298860">
    <property type="component" value="Unassembled WGS sequence"/>
</dbReference>
<name>A0A4D4IZS4_9PSEU</name>